<dbReference type="Proteomes" id="UP000606786">
    <property type="component" value="Unassembled WGS sequence"/>
</dbReference>
<accession>A0A811VH55</accession>
<feature type="compositionally biased region" description="Polar residues" evidence="1">
    <location>
        <begin position="30"/>
        <end position="48"/>
    </location>
</feature>
<dbReference type="AlphaFoldDB" id="A0A811VH55"/>
<feature type="non-terminal residue" evidence="2">
    <location>
        <position position="1"/>
    </location>
</feature>
<evidence type="ECO:0000256" key="1">
    <source>
        <dbReference type="SAM" id="MobiDB-lite"/>
    </source>
</evidence>
<dbReference type="EMBL" id="CAJHJT010000056">
    <property type="protein sequence ID" value="CAD7014411.1"/>
    <property type="molecule type" value="Genomic_DNA"/>
</dbReference>
<reference evidence="2" key="1">
    <citation type="submission" date="2020-11" db="EMBL/GenBank/DDBJ databases">
        <authorList>
            <person name="Whitehead M."/>
        </authorList>
    </citation>
    <scope>NUCLEOTIDE SEQUENCE</scope>
    <source>
        <strain evidence="2">EGII</strain>
    </source>
</reference>
<evidence type="ECO:0000313" key="2">
    <source>
        <dbReference type="EMBL" id="CAD7014411.1"/>
    </source>
</evidence>
<protein>
    <submittedName>
        <fullName evidence="2">(Mediterranean fruit fly) hypothetical protein</fullName>
    </submittedName>
</protein>
<keyword evidence="3" id="KW-1185">Reference proteome</keyword>
<sequence>GVRRVQGWPLVACKGRFELASGADTKKQTAHSAQRTAHSAQRTAHSAQRTANAALALGEYSVAGGH</sequence>
<comment type="caution">
    <text evidence="2">The sequence shown here is derived from an EMBL/GenBank/DDBJ whole genome shotgun (WGS) entry which is preliminary data.</text>
</comment>
<proteinExistence type="predicted"/>
<evidence type="ECO:0000313" key="3">
    <source>
        <dbReference type="Proteomes" id="UP000606786"/>
    </source>
</evidence>
<organism evidence="2 3">
    <name type="scientific">Ceratitis capitata</name>
    <name type="common">Mediterranean fruit fly</name>
    <name type="synonym">Tephritis capitata</name>
    <dbReference type="NCBI Taxonomy" id="7213"/>
    <lineage>
        <taxon>Eukaryota</taxon>
        <taxon>Metazoa</taxon>
        <taxon>Ecdysozoa</taxon>
        <taxon>Arthropoda</taxon>
        <taxon>Hexapoda</taxon>
        <taxon>Insecta</taxon>
        <taxon>Pterygota</taxon>
        <taxon>Neoptera</taxon>
        <taxon>Endopterygota</taxon>
        <taxon>Diptera</taxon>
        <taxon>Brachycera</taxon>
        <taxon>Muscomorpha</taxon>
        <taxon>Tephritoidea</taxon>
        <taxon>Tephritidae</taxon>
        <taxon>Ceratitis</taxon>
        <taxon>Ceratitis</taxon>
    </lineage>
</organism>
<name>A0A811VH55_CERCA</name>
<feature type="region of interest" description="Disordered" evidence="1">
    <location>
        <begin position="21"/>
        <end position="48"/>
    </location>
</feature>
<gene>
    <name evidence="2" type="ORF">CCAP1982_LOCUS22406</name>
</gene>